<evidence type="ECO:0000313" key="5">
    <source>
        <dbReference type="Proteomes" id="UP001374579"/>
    </source>
</evidence>
<feature type="chain" id="PRO_5042935699" description="H-type lectin domain-containing protein" evidence="2">
    <location>
        <begin position="22"/>
        <end position="222"/>
    </location>
</feature>
<dbReference type="InterPro" id="IPR037221">
    <property type="entry name" value="H-type_lectin_dom_sf"/>
</dbReference>
<reference evidence="4 5" key="1">
    <citation type="submission" date="2024-02" db="EMBL/GenBank/DDBJ databases">
        <title>Chromosome-scale genome assembly of the rough periwinkle Littorina saxatilis.</title>
        <authorList>
            <person name="De Jode A."/>
            <person name="Faria R."/>
            <person name="Formenti G."/>
            <person name="Sims Y."/>
            <person name="Smith T.P."/>
            <person name="Tracey A."/>
            <person name="Wood J.M.D."/>
            <person name="Zagrodzka Z.B."/>
            <person name="Johannesson K."/>
            <person name="Butlin R.K."/>
            <person name="Leder E.H."/>
        </authorList>
    </citation>
    <scope>NUCLEOTIDE SEQUENCE [LARGE SCALE GENOMIC DNA]</scope>
    <source>
        <strain evidence="4">Snail1</strain>
        <tissue evidence="4">Muscle</tissue>
    </source>
</reference>
<dbReference type="GO" id="GO:0007155">
    <property type="term" value="P:cell adhesion"/>
    <property type="evidence" value="ECO:0007669"/>
    <property type="project" value="InterPro"/>
</dbReference>
<feature type="domain" description="H-type lectin" evidence="3">
    <location>
        <begin position="155"/>
        <end position="219"/>
    </location>
</feature>
<keyword evidence="5" id="KW-1185">Reference proteome</keyword>
<dbReference type="Proteomes" id="UP001374579">
    <property type="component" value="Unassembled WGS sequence"/>
</dbReference>
<protein>
    <recommendedName>
        <fullName evidence="3">H-type lectin domain-containing protein</fullName>
    </recommendedName>
</protein>
<gene>
    <name evidence="4" type="ORF">V1264_024390</name>
</gene>
<keyword evidence="1" id="KW-0175">Coiled coil</keyword>
<feature type="coiled-coil region" evidence="1">
    <location>
        <begin position="48"/>
        <end position="82"/>
    </location>
</feature>
<dbReference type="SUPFAM" id="SSF141086">
    <property type="entry name" value="Agglutinin HPA-like"/>
    <property type="match status" value="1"/>
</dbReference>
<evidence type="ECO:0000259" key="3">
    <source>
        <dbReference type="Pfam" id="PF09458"/>
    </source>
</evidence>
<dbReference type="EMBL" id="JBAMIC010001983">
    <property type="protein sequence ID" value="KAK7089381.1"/>
    <property type="molecule type" value="Genomic_DNA"/>
</dbReference>
<feature type="signal peptide" evidence="2">
    <location>
        <begin position="1"/>
        <end position="21"/>
    </location>
</feature>
<proteinExistence type="predicted"/>
<organism evidence="4 5">
    <name type="scientific">Littorina saxatilis</name>
    <dbReference type="NCBI Taxonomy" id="31220"/>
    <lineage>
        <taxon>Eukaryota</taxon>
        <taxon>Metazoa</taxon>
        <taxon>Spiralia</taxon>
        <taxon>Lophotrochozoa</taxon>
        <taxon>Mollusca</taxon>
        <taxon>Gastropoda</taxon>
        <taxon>Caenogastropoda</taxon>
        <taxon>Littorinimorpha</taxon>
        <taxon>Littorinoidea</taxon>
        <taxon>Littorinidae</taxon>
        <taxon>Littorina</taxon>
    </lineage>
</organism>
<evidence type="ECO:0000313" key="4">
    <source>
        <dbReference type="EMBL" id="KAK7089381.1"/>
    </source>
</evidence>
<dbReference type="InterPro" id="IPR019019">
    <property type="entry name" value="H-type_lectin_domain"/>
</dbReference>
<accession>A0AAN9ALV5</accession>
<evidence type="ECO:0000256" key="2">
    <source>
        <dbReference type="SAM" id="SignalP"/>
    </source>
</evidence>
<dbReference type="Pfam" id="PF09458">
    <property type="entry name" value="H_lectin"/>
    <property type="match status" value="1"/>
</dbReference>
<dbReference type="AlphaFoldDB" id="A0AAN9ALV5"/>
<dbReference type="GO" id="GO:0030246">
    <property type="term" value="F:carbohydrate binding"/>
    <property type="evidence" value="ECO:0007669"/>
    <property type="project" value="InterPro"/>
</dbReference>
<sequence>MSDGRALCLVLFIGVFTLTNTASVTEKRSHGLVSFALGQLSSRVDSLESSLKANLKNNQETKTDLEAEISSLKTQLEASVTNNLDTKTALEAAISSQKTQLEANLKKAKTALEADIFNLKTKLAAKRCESGSDGFQPYKQATVTDANGKTRTHMKHVTFSSSFRSIPKVTAGITHIDADYRVNTRIHTDVLNQQASGFDLVVHDWADSVTYGVGIMWMACSN</sequence>
<evidence type="ECO:0000256" key="1">
    <source>
        <dbReference type="SAM" id="Coils"/>
    </source>
</evidence>
<dbReference type="Gene3D" id="2.60.40.2080">
    <property type="match status" value="1"/>
</dbReference>
<keyword evidence="2" id="KW-0732">Signal</keyword>
<name>A0AAN9ALV5_9CAEN</name>
<comment type="caution">
    <text evidence="4">The sequence shown here is derived from an EMBL/GenBank/DDBJ whole genome shotgun (WGS) entry which is preliminary data.</text>
</comment>